<dbReference type="InterPro" id="IPR001085">
    <property type="entry name" value="Ser_HO-MeTrfase"/>
</dbReference>
<dbReference type="PANTHER" id="PTHR13931:SF2">
    <property type="entry name" value="UBIQUITIN CONJUGATION FACTOR E4 B"/>
    <property type="match status" value="1"/>
</dbReference>
<keyword evidence="11" id="KW-0833">Ubl conjugation pathway</keyword>
<dbReference type="Proteomes" id="UP000887561">
    <property type="component" value="Unplaced"/>
</dbReference>
<evidence type="ECO:0000256" key="9">
    <source>
        <dbReference type="ARBA" id="ARBA00022563"/>
    </source>
</evidence>
<evidence type="ECO:0000256" key="7">
    <source>
        <dbReference type="ARBA" id="ARBA00007434"/>
    </source>
</evidence>
<dbReference type="Gene3D" id="3.40.640.10">
    <property type="entry name" value="Type I PLP-dependent aspartate aminotransferase-like (Major domain)"/>
    <property type="match status" value="1"/>
</dbReference>
<dbReference type="Pfam" id="PF04564">
    <property type="entry name" value="U-box"/>
    <property type="match status" value="1"/>
</dbReference>
<dbReference type="GO" id="GO:0030170">
    <property type="term" value="F:pyridoxal phosphate binding"/>
    <property type="evidence" value="ECO:0007669"/>
    <property type="project" value="InterPro"/>
</dbReference>
<evidence type="ECO:0000256" key="8">
    <source>
        <dbReference type="ARBA" id="ARBA00022490"/>
    </source>
</evidence>
<evidence type="ECO:0000256" key="2">
    <source>
        <dbReference type="ARBA" id="ARBA00004123"/>
    </source>
</evidence>
<dbReference type="EC" id="2.1.2.1" evidence="13"/>
<evidence type="ECO:0000256" key="10">
    <source>
        <dbReference type="ARBA" id="ARBA00022679"/>
    </source>
</evidence>
<evidence type="ECO:0000259" key="16">
    <source>
        <dbReference type="PROSITE" id="PS51698"/>
    </source>
</evidence>
<feature type="coiled-coil region" evidence="14">
    <location>
        <begin position="1227"/>
        <end position="1254"/>
    </location>
</feature>
<comment type="similarity">
    <text evidence="7">Belongs to the ubiquitin conjugation factor E4 family.</text>
</comment>
<dbReference type="Pfam" id="PF10408">
    <property type="entry name" value="Ufd2P_core"/>
    <property type="match status" value="1"/>
</dbReference>
<evidence type="ECO:0000256" key="11">
    <source>
        <dbReference type="ARBA" id="ARBA00022786"/>
    </source>
</evidence>
<comment type="pathway">
    <text evidence="4 13">One-carbon metabolism; tetrahydrofolate interconversion.</text>
</comment>
<keyword evidence="10 13" id="KW-0808">Transferase</keyword>
<evidence type="ECO:0000256" key="5">
    <source>
        <dbReference type="ARBA" id="ARBA00004906"/>
    </source>
</evidence>
<dbReference type="GO" id="GO:0036503">
    <property type="term" value="P:ERAD pathway"/>
    <property type="evidence" value="ECO:0007669"/>
    <property type="project" value="InterPro"/>
</dbReference>
<evidence type="ECO:0000256" key="14">
    <source>
        <dbReference type="SAM" id="Coils"/>
    </source>
</evidence>
<evidence type="ECO:0000256" key="4">
    <source>
        <dbReference type="ARBA" id="ARBA00004777"/>
    </source>
</evidence>
<dbReference type="InterPro" id="IPR019798">
    <property type="entry name" value="Ser_HO-MeTrfase_PLP_BS"/>
</dbReference>
<comment type="catalytic activity">
    <reaction evidence="1">
        <text>S-ubiquitinyl-[E2 ubiquitin-conjugating enzyme]-L-cysteine + [acceptor protein]-L-lysine = [E2 ubiquitin-conjugating enzyme]-L-cysteine + N(6)-ubiquitinyl-[acceptor protein]-L-lysine.</text>
        <dbReference type="EC" id="2.3.2.27"/>
    </reaction>
</comment>
<dbReference type="PANTHER" id="PTHR13931">
    <property type="entry name" value="UBIQUITINATION FACTOR E4"/>
    <property type="match status" value="1"/>
</dbReference>
<dbReference type="Gene3D" id="3.40.50.150">
    <property type="entry name" value="Vaccinia Virus protein VP39"/>
    <property type="match status" value="1"/>
</dbReference>
<dbReference type="InterPro" id="IPR039429">
    <property type="entry name" value="SHMT-like_dom"/>
</dbReference>
<sequence>MDDRRFHLLLLLFHLTFLSLFALKVWFSEQGGLKNLLKRLWFGIRTRLDTHVFDLLKKNTVCIDLGCGAGHIGMHLIRENVGCLIQLDMSEAMVRASKSAEENEFPTFRAIADEELVPFRPECADLILSGLSAHWINDLPNWFLCCFQTLREDGVMIGGLLAGETLHELRISLQLAEMERLGGIGAHISPFVEAQDIASLMNRAGFQLFNSKMSTNNNSNLLNGFNPTHVERENYKGNSILKDSVGSVDPEIYALLKKEKERQKFGIHLIASENFTSKAALSGSPANFAVYTAIVEPHGRLMGLELTDGGHLTHGFFSPTKKVSATSLFFESMPYRVNPNTGLIDYDLLEQNALLFRPKLIIVGISCYAQLLDYKRFREICDKCGAFLMADMAHIAGLVAGGAIPSPFNYADIVTTTTHKTLRGPRGALIFFRKGVKSINNKGEKTFYDFESKINSAVFPGLQGGPHNHSIAAIAVALKQCLTNEFVEYSHQILKNAKILANSLQNKGYTLITGGTQTHLCLLDLRPKHLDAARIEHILDLVHIVTNKNTCPGDKSALKPGGIRLGTPAMTSRGLKEKDFERIAEFINKAIEIYQKNEEIFVEAKTLKEFKQIIANNEKFKNEINLLGKEVIEFSKCFDLPENDFYLRICAIREMFEESGILAITDKEGSKSKLLSAAKDESLSEWRKKILSNPNLFHEIYSVNMKIDIASLIPWANWLTPFGEYSKRYDTAFFVLITEDCPEKMSDKGTPIVAPDGSMIVQRDPNKIASSGDHDPVYDKLEHAFGVSTATNGTLSAEFDSSAELIMKLQNMLRSIELSLDKGILSFAFDEVIMEAVNSIKPPQNSMDASDLLAETYINPIFKSCLNKAASSAFDYLIGLYGRCNSLVNQSHLGLSAKIFSTLSERVKVQFILFLRGLLCANNNSSYQDISTVFTKFMLTNLESISPFLRDIIVCCKDVALTDDSALIEVFGPVLDIIRSCAIHINMTKLFEDKHYSLLLLLLEIKMSDNTRPIADLIVSRPDFHPKHLITNFKGREFVHSSFLGPFIAFSIAGSQSPLYEFCFDHNDVLFDYSDLENKELKINEFQTQLRMMRIKMHQIFHALIVNSSTRNRTLGYISEILDTNKKLSQIQVEYEQLANPTAMLNMLSILLDFDKIPVEKIQDDYIFHPKCRIKMSEINTLKMDSDMIEAYRKKIDLSYTPSFNTECFYLTIAFMGISMTTMMNNLSRMDRHIYEIRRQLRDAEEQLQRKGQNPSQLNRIRAITQRTKELLKRFTLSNVCYDCLINDQNLLAKCSNFVNKLLRLFLRSVMPDSGVDSRSFTPCIERFASLPEAFLETGIEFLHFLLEHPQRSKVLLLNVSDYPRLILNLIIVDLFFFTCPDVSSDAGFFFRQIMNDKIAVDNLFPALVKFYADVESTGSNTEFYDKFNIRRNIQVIFRSMWMDLAHRKRMVHTLLFRESSPDFYRFLNMVINDTTFLLDESLEKLKRINEIETQMSNEVGWNSLREEERQHRSELLGDAKRQVRIWLRFGTETMELFVTLTGDAPQIFLQEALGDRVAAMLNNNIVQLCGPKCSQLKVQDAKKRFNWDPRKLTELIVKRSYTPDTFDSILKRFEEKSILPVSQFESFKNLVEQAKEAHNEKVKFEEKFEDEIPDEFRDEILFTLMSDPVTLPSGQVVDRKNILRHLLSDPHNPFTRQPLTEDELKPNIELKARITSWVNEKKSEINKKGAANNKS</sequence>
<evidence type="ECO:0000256" key="13">
    <source>
        <dbReference type="RuleBase" id="RU000585"/>
    </source>
</evidence>
<dbReference type="SMART" id="SM00504">
    <property type="entry name" value="Ubox"/>
    <property type="match status" value="1"/>
</dbReference>
<keyword evidence="12" id="KW-0539">Nucleus</keyword>
<reference evidence="18" key="1">
    <citation type="submission" date="2022-11" db="UniProtKB">
        <authorList>
            <consortium name="WormBaseParasite"/>
        </authorList>
    </citation>
    <scope>IDENTIFICATION</scope>
</reference>
<dbReference type="GO" id="GO:0019264">
    <property type="term" value="P:glycine biosynthetic process from serine"/>
    <property type="evidence" value="ECO:0007669"/>
    <property type="project" value="InterPro"/>
</dbReference>
<comment type="subcellular location">
    <subcellularLocation>
        <location evidence="3">Cytoplasm</location>
    </subcellularLocation>
    <subcellularLocation>
        <location evidence="2">Nucleus</location>
    </subcellularLocation>
</comment>
<dbReference type="InterPro" id="IPR045132">
    <property type="entry name" value="UBE4"/>
</dbReference>
<dbReference type="InterPro" id="IPR029063">
    <property type="entry name" value="SAM-dependent_MTases_sf"/>
</dbReference>
<dbReference type="FunFam" id="3.30.40.10:FF:000055">
    <property type="entry name" value="Ubiquitin conjugation factor e4 a"/>
    <property type="match status" value="1"/>
</dbReference>
<dbReference type="Gene3D" id="3.90.1150.10">
    <property type="entry name" value="Aspartate Aminotransferase, domain 1"/>
    <property type="match status" value="1"/>
</dbReference>
<dbReference type="PROSITE" id="PS51698">
    <property type="entry name" value="U_BOX"/>
    <property type="match status" value="1"/>
</dbReference>
<accession>A0A915MP35</accession>
<dbReference type="CDD" id="cd00378">
    <property type="entry name" value="SHMT"/>
    <property type="match status" value="1"/>
</dbReference>
<feature type="domain" description="U-box" evidence="16">
    <location>
        <begin position="1652"/>
        <end position="1725"/>
    </location>
</feature>
<dbReference type="NCBIfam" id="NF000586">
    <property type="entry name" value="PRK00011.1"/>
    <property type="match status" value="1"/>
</dbReference>
<dbReference type="InterPro" id="IPR015422">
    <property type="entry name" value="PyrdxlP-dep_Trfase_small"/>
</dbReference>
<dbReference type="GO" id="GO:0000209">
    <property type="term" value="P:protein polyubiquitination"/>
    <property type="evidence" value="ECO:0007669"/>
    <property type="project" value="TreeGrafter"/>
</dbReference>
<keyword evidence="14" id="KW-0175">Coiled coil</keyword>
<dbReference type="InterPro" id="IPR019474">
    <property type="entry name" value="Ub_conjug_fac_E4_core"/>
</dbReference>
<evidence type="ECO:0000313" key="17">
    <source>
        <dbReference type="Proteomes" id="UP000887561"/>
    </source>
</evidence>
<dbReference type="SUPFAM" id="SSF53335">
    <property type="entry name" value="S-adenosyl-L-methionine-dependent methyltransferases"/>
    <property type="match status" value="1"/>
</dbReference>
<keyword evidence="13" id="KW-0663">Pyridoxal phosphate</keyword>
<dbReference type="SUPFAM" id="SSF57850">
    <property type="entry name" value="RING/U-box"/>
    <property type="match status" value="1"/>
</dbReference>
<comment type="cofactor">
    <cofactor evidence="13">
        <name>pyridoxal 5'-phosphate</name>
        <dbReference type="ChEBI" id="CHEBI:597326"/>
    </cofactor>
</comment>
<dbReference type="GO" id="GO:0008757">
    <property type="term" value="F:S-adenosylmethionine-dependent methyltransferase activity"/>
    <property type="evidence" value="ECO:0007669"/>
    <property type="project" value="InterPro"/>
</dbReference>
<proteinExistence type="inferred from homology"/>
<dbReference type="Pfam" id="PF00464">
    <property type="entry name" value="SHMT"/>
    <property type="match status" value="1"/>
</dbReference>
<dbReference type="GO" id="GO:0005634">
    <property type="term" value="C:nucleus"/>
    <property type="evidence" value="ECO:0007669"/>
    <property type="project" value="UniProtKB-SubCell"/>
</dbReference>
<dbReference type="InterPro" id="IPR015421">
    <property type="entry name" value="PyrdxlP-dep_Trfase_major"/>
</dbReference>
<comment type="similarity">
    <text evidence="6 13">Belongs to the SHMT family.</text>
</comment>
<evidence type="ECO:0000256" key="15">
    <source>
        <dbReference type="SAM" id="SignalP"/>
    </source>
</evidence>
<organism evidence="17 18">
    <name type="scientific">Meloidogyne javanica</name>
    <name type="common">Root-knot nematode worm</name>
    <dbReference type="NCBI Taxonomy" id="6303"/>
    <lineage>
        <taxon>Eukaryota</taxon>
        <taxon>Metazoa</taxon>
        <taxon>Ecdysozoa</taxon>
        <taxon>Nematoda</taxon>
        <taxon>Chromadorea</taxon>
        <taxon>Rhabditida</taxon>
        <taxon>Tylenchina</taxon>
        <taxon>Tylenchomorpha</taxon>
        <taxon>Tylenchoidea</taxon>
        <taxon>Meloidogynidae</taxon>
        <taxon>Meloidogyninae</taxon>
        <taxon>Meloidogyne</taxon>
        <taxon>Meloidogyne incognita group</taxon>
    </lineage>
</organism>
<feature type="chain" id="PRO_5037263883" description="Serine hydroxymethyltransferase" evidence="15">
    <location>
        <begin position="23"/>
        <end position="1736"/>
    </location>
</feature>
<dbReference type="WBParaSite" id="scaffold4732_cov223.g8600">
    <property type="protein sequence ID" value="scaffold4732_cov223.g8600"/>
    <property type="gene ID" value="scaffold4732_cov223.g8600"/>
</dbReference>
<dbReference type="Gene3D" id="3.30.40.10">
    <property type="entry name" value="Zinc/RING finger domain, C3HC4 (zinc finger)"/>
    <property type="match status" value="1"/>
</dbReference>
<dbReference type="InterPro" id="IPR013216">
    <property type="entry name" value="Methyltransf_11"/>
</dbReference>
<evidence type="ECO:0000256" key="1">
    <source>
        <dbReference type="ARBA" id="ARBA00000900"/>
    </source>
</evidence>
<feature type="signal peptide" evidence="15">
    <location>
        <begin position="1"/>
        <end position="22"/>
    </location>
</feature>
<dbReference type="GO" id="GO:0034450">
    <property type="term" value="F:ubiquitin-ubiquitin ligase activity"/>
    <property type="evidence" value="ECO:0007669"/>
    <property type="project" value="InterPro"/>
</dbReference>
<keyword evidence="8" id="KW-0963">Cytoplasm</keyword>
<dbReference type="InterPro" id="IPR015424">
    <property type="entry name" value="PyrdxlP-dep_Trfase"/>
</dbReference>
<dbReference type="SUPFAM" id="SSF53383">
    <property type="entry name" value="PLP-dependent transferases"/>
    <property type="match status" value="1"/>
</dbReference>
<protein>
    <recommendedName>
        <fullName evidence="13">Serine hydroxymethyltransferase</fullName>
        <ecNumber evidence="13">2.1.2.1</ecNumber>
    </recommendedName>
</protein>
<dbReference type="GO" id="GO:0000151">
    <property type="term" value="C:ubiquitin ligase complex"/>
    <property type="evidence" value="ECO:0007669"/>
    <property type="project" value="InterPro"/>
</dbReference>
<dbReference type="PROSITE" id="PS00096">
    <property type="entry name" value="SHMT"/>
    <property type="match status" value="1"/>
</dbReference>
<dbReference type="CDD" id="cd02440">
    <property type="entry name" value="AdoMet_MTases"/>
    <property type="match status" value="1"/>
</dbReference>
<dbReference type="CDD" id="cd16658">
    <property type="entry name" value="RING-Ubox_UBE4B"/>
    <property type="match status" value="1"/>
</dbReference>
<dbReference type="Pfam" id="PF08241">
    <property type="entry name" value="Methyltransf_11"/>
    <property type="match status" value="1"/>
</dbReference>
<dbReference type="GO" id="GO:0006511">
    <property type="term" value="P:ubiquitin-dependent protein catabolic process"/>
    <property type="evidence" value="ECO:0007669"/>
    <property type="project" value="InterPro"/>
</dbReference>
<dbReference type="GO" id="GO:0005737">
    <property type="term" value="C:cytoplasm"/>
    <property type="evidence" value="ECO:0007669"/>
    <property type="project" value="UniProtKB-SubCell"/>
</dbReference>
<keyword evidence="15" id="KW-0732">Signal</keyword>
<evidence type="ECO:0000256" key="6">
    <source>
        <dbReference type="ARBA" id="ARBA00006376"/>
    </source>
</evidence>
<name>A0A915MP35_MELJA</name>
<evidence type="ECO:0000256" key="12">
    <source>
        <dbReference type="ARBA" id="ARBA00023242"/>
    </source>
</evidence>
<dbReference type="GO" id="GO:0004372">
    <property type="term" value="F:glycine hydroxymethyltransferase activity"/>
    <property type="evidence" value="ECO:0007669"/>
    <property type="project" value="UniProtKB-EC"/>
</dbReference>
<dbReference type="InterPro" id="IPR003613">
    <property type="entry name" value="Ubox_domain"/>
</dbReference>
<comment type="catalytic activity">
    <reaction evidence="13">
        <text>(6R)-5,10-methylene-5,6,7,8-tetrahydrofolate + glycine + H2O = (6S)-5,6,7,8-tetrahydrofolate + L-serine</text>
        <dbReference type="Rhea" id="RHEA:15481"/>
        <dbReference type="ChEBI" id="CHEBI:15377"/>
        <dbReference type="ChEBI" id="CHEBI:15636"/>
        <dbReference type="ChEBI" id="CHEBI:33384"/>
        <dbReference type="ChEBI" id="CHEBI:57305"/>
        <dbReference type="ChEBI" id="CHEBI:57453"/>
        <dbReference type="EC" id="2.1.2.1"/>
    </reaction>
</comment>
<comment type="function">
    <text evidence="13">Interconversion of serine and glycine.</text>
</comment>
<dbReference type="GO" id="GO:0035999">
    <property type="term" value="P:tetrahydrofolate interconversion"/>
    <property type="evidence" value="ECO:0007669"/>
    <property type="project" value="InterPro"/>
</dbReference>
<comment type="pathway">
    <text evidence="5">Protein modification; protein ubiquitination.</text>
</comment>
<dbReference type="InterPro" id="IPR013083">
    <property type="entry name" value="Znf_RING/FYVE/PHD"/>
</dbReference>
<evidence type="ECO:0000256" key="3">
    <source>
        <dbReference type="ARBA" id="ARBA00004496"/>
    </source>
</evidence>
<keyword evidence="17" id="KW-1185">Reference proteome</keyword>
<keyword evidence="9 13" id="KW-0554">One-carbon metabolism</keyword>
<evidence type="ECO:0000313" key="18">
    <source>
        <dbReference type="WBParaSite" id="scaffold4732_cov223.g8600"/>
    </source>
</evidence>